<accession>A0A845GDM5</accession>
<dbReference type="SUPFAM" id="SSF53955">
    <property type="entry name" value="Lysozyme-like"/>
    <property type="match status" value="1"/>
</dbReference>
<feature type="signal peptide" evidence="1">
    <location>
        <begin position="1"/>
        <end position="29"/>
    </location>
</feature>
<dbReference type="EMBL" id="WWCX01000001">
    <property type="protein sequence ID" value="MYM92723.1"/>
    <property type="molecule type" value="Genomic_DNA"/>
</dbReference>
<gene>
    <name evidence="2" type="ORF">GTP90_02475</name>
</gene>
<protein>
    <submittedName>
        <fullName evidence="2">Transglycosylase SLT domain-containing protein</fullName>
    </submittedName>
</protein>
<sequence length="186" mass="20147">MGRNYFTTLSWFRLLVACAALVLCSQSQACVAKGCARNLWELGASISGVPAILVYGIAVQESGVGAGKKRRPHPWTLNSAAGPMYFSSRAAAEIALVELLKKYTNVDIGTMQVNWGANGRYFVDDARELLDPKVNIIVAALVLKDAVAASNGNLDAGIGRYHRWKLNDEARNYASKVFRNAGQGVR</sequence>
<dbReference type="Gene3D" id="1.10.530.10">
    <property type="match status" value="1"/>
</dbReference>
<keyword evidence="1" id="KW-0732">Signal</keyword>
<feature type="chain" id="PRO_5032842370" evidence="1">
    <location>
        <begin position="30"/>
        <end position="186"/>
    </location>
</feature>
<dbReference type="Proteomes" id="UP000447355">
    <property type="component" value="Unassembled WGS sequence"/>
</dbReference>
<evidence type="ECO:0000256" key="1">
    <source>
        <dbReference type="SAM" id="SignalP"/>
    </source>
</evidence>
<evidence type="ECO:0000313" key="2">
    <source>
        <dbReference type="EMBL" id="MYM92723.1"/>
    </source>
</evidence>
<name>A0A845GDM5_9BURK</name>
<dbReference type="InterPro" id="IPR023346">
    <property type="entry name" value="Lysozyme-like_dom_sf"/>
</dbReference>
<dbReference type="RefSeq" id="WP_161081981.1">
    <property type="nucleotide sequence ID" value="NZ_WWCX01000001.1"/>
</dbReference>
<organism evidence="2 3">
    <name type="scientific">Duganella vulcania</name>
    <dbReference type="NCBI Taxonomy" id="2692166"/>
    <lineage>
        <taxon>Bacteria</taxon>
        <taxon>Pseudomonadati</taxon>
        <taxon>Pseudomonadota</taxon>
        <taxon>Betaproteobacteria</taxon>
        <taxon>Burkholderiales</taxon>
        <taxon>Oxalobacteraceae</taxon>
        <taxon>Telluria group</taxon>
        <taxon>Duganella</taxon>
    </lineage>
</organism>
<reference evidence="2" key="1">
    <citation type="submission" date="2019-12" db="EMBL/GenBank/DDBJ databases">
        <title>Novel species isolated from a subtropical stream in China.</title>
        <authorList>
            <person name="Lu H."/>
        </authorList>
    </citation>
    <scope>NUCLEOTIDE SEQUENCE [LARGE SCALE GENOMIC DNA]</scope>
    <source>
        <strain evidence="2">FT81W</strain>
    </source>
</reference>
<proteinExistence type="predicted"/>
<dbReference type="AlphaFoldDB" id="A0A845GDM5"/>
<comment type="caution">
    <text evidence="2">The sequence shown here is derived from an EMBL/GenBank/DDBJ whole genome shotgun (WGS) entry which is preliminary data.</text>
</comment>
<evidence type="ECO:0000313" key="3">
    <source>
        <dbReference type="Proteomes" id="UP000447355"/>
    </source>
</evidence>